<sequence length="57" mass="6337">MLFMDRVVIPEIDDSKTFVDVMEVAMYDTDVGEDVSARVGGEVASVKETIEKLLTEL</sequence>
<evidence type="ECO:0000313" key="1">
    <source>
        <dbReference type="EMBL" id="KAF3497195.1"/>
    </source>
</evidence>
<dbReference type="Proteomes" id="UP000266723">
    <property type="component" value="Unassembled WGS sequence"/>
</dbReference>
<protein>
    <submittedName>
        <fullName evidence="1">Uncharacterized protein</fullName>
    </submittedName>
</protein>
<comment type="caution">
    <text evidence="1">The sequence shown here is derived from an EMBL/GenBank/DDBJ whole genome shotgun (WGS) entry which is preliminary data.</text>
</comment>
<proteinExistence type="predicted"/>
<name>A0ABQ7AHV0_BRACR</name>
<keyword evidence="2" id="KW-1185">Reference proteome</keyword>
<evidence type="ECO:0000313" key="2">
    <source>
        <dbReference type="Proteomes" id="UP000266723"/>
    </source>
</evidence>
<dbReference type="EMBL" id="QGKV02002055">
    <property type="protein sequence ID" value="KAF3497195.1"/>
    <property type="molecule type" value="Genomic_DNA"/>
</dbReference>
<gene>
    <name evidence="1" type="ORF">DY000_02056319</name>
</gene>
<organism evidence="1 2">
    <name type="scientific">Brassica cretica</name>
    <name type="common">Mustard</name>
    <dbReference type="NCBI Taxonomy" id="69181"/>
    <lineage>
        <taxon>Eukaryota</taxon>
        <taxon>Viridiplantae</taxon>
        <taxon>Streptophyta</taxon>
        <taxon>Embryophyta</taxon>
        <taxon>Tracheophyta</taxon>
        <taxon>Spermatophyta</taxon>
        <taxon>Magnoliopsida</taxon>
        <taxon>eudicotyledons</taxon>
        <taxon>Gunneridae</taxon>
        <taxon>Pentapetalae</taxon>
        <taxon>rosids</taxon>
        <taxon>malvids</taxon>
        <taxon>Brassicales</taxon>
        <taxon>Brassicaceae</taxon>
        <taxon>Brassiceae</taxon>
        <taxon>Brassica</taxon>
    </lineage>
</organism>
<reference evidence="1 2" key="1">
    <citation type="journal article" date="2020" name="BMC Genomics">
        <title>Intraspecific diversification of the crop wild relative Brassica cretica Lam. using demographic model selection.</title>
        <authorList>
            <person name="Kioukis A."/>
            <person name="Michalopoulou V.A."/>
            <person name="Briers L."/>
            <person name="Pirintsos S."/>
            <person name="Studholme D.J."/>
            <person name="Pavlidis P."/>
            <person name="Sarris P.F."/>
        </authorList>
    </citation>
    <scope>NUCLEOTIDE SEQUENCE [LARGE SCALE GENOMIC DNA]</scope>
    <source>
        <strain evidence="2">cv. PFS-1207/04</strain>
    </source>
</reference>
<accession>A0ABQ7AHV0</accession>